<dbReference type="EMBL" id="JAEUWV010000024">
    <property type="protein sequence ID" value="MCO6395367.1"/>
    <property type="molecule type" value="Genomic_DNA"/>
</dbReference>
<protein>
    <submittedName>
        <fullName evidence="2">Uncharacterized protein</fullName>
    </submittedName>
</protein>
<accession>A0AAW5I0X2</accession>
<evidence type="ECO:0000256" key="1">
    <source>
        <dbReference type="SAM" id="Coils"/>
    </source>
</evidence>
<dbReference type="Proteomes" id="UP001205920">
    <property type="component" value="Unassembled WGS sequence"/>
</dbReference>
<dbReference type="AlphaFoldDB" id="A0AAW5I0X2"/>
<feature type="coiled-coil region" evidence="1">
    <location>
        <begin position="11"/>
        <end position="68"/>
    </location>
</feature>
<evidence type="ECO:0000313" key="2">
    <source>
        <dbReference type="EMBL" id="MCO6395367.1"/>
    </source>
</evidence>
<sequence>MGLFKSIRKARTKAKAEIKAAQAHARKLAKEEAKQDFRTAKLLDKAEKRLLKAEKQGLKQKRKHEERLAKAHLQRIEESGITKKKAKQWLGATRLLLPVLLPLFYKGWTSYQQKQVQQRAQSVGLSSQEVSRFSERGGQLKSRVDALEGQVKTAELPKGFATDAKVRLAELQTAVENAEHMNPVQQRLAHNSIDEDLQKLSAEVQKKLN</sequence>
<comment type="caution">
    <text evidence="2">The sequence shown here is derived from an EMBL/GenBank/DDBJ whole genome shotgun (WGS) entry which is preliminary data.</text>
</comment>
<dbReference type="InterPro" id="IPR045522">
    <property type="entry name" value="DUF6474"/>
</dbReference>
<gene>
    <name evidence="2" type="ORF">JMN37_10375</name>
</gene>
<proteinExistence type="predicted"/>
<keyword evidence="3" id="KW-1185">Reference proteome</keyword>
<organism evidence="2 3">
    <name type="scientific">Corynebacterium lipophilum</name>
    <dbReference type="NCBI Taxonomy" id="2804918"/>
    <lineage>
        <taxon>Bacteria</taxon>
        <taxon>Bacillati</taxon>
        <taxon>Actinomycetota</taxon>
        <taxon>Actinomycetes</taxon>
        <taxon>Mycobacteriales</taxon>
        <taxon>Corynebacteriaceae</taxon>
        <taxon>Corynebacterium</taxon>
    </lineage>
</organism>
<keyword evidence="1" id="KW-0175">Coiled coil</keyword>
<dbReference type="RefSeq" id="WP_070361747.1">
    <property type="nucleotide sequence ID" value="NZ_JAEUWV010000024.1"/>
</dbReference>
<reference evidence="2 3" key="1">
    <citation type="submission" date="2021-01" db="EMBL/GenBank/DDBJ databases">
        <title>Identification and Characterization of Corynebacterium sp.</title>
        <authorList>
            <person name="Luo Q."/>
            <person name="Qu P."/>
            <person name="Chen Q."/>
        </authorList>
    </citation>
    <scope>NUCLEOTIDE SEQUENCE [LARGE SCALE GENOMIC DNA]</scope>
    <source>
        <strain evidence="2 3">MC-18</strain>
    </source>
</reference>
<dbReference type="Pfam" id="PF20079">
    <property type="entry name" value="DUF6474"/>
    <property type="match status" value="1"/>
</dbReference>
<name>A0AAW5I0X2_9CORY</name>
<evidence type="ECO:0000313" key="3">
    <source>
        <dbReference type="Proteomes" id="UP001205920"/>
    </source>
</evidence>